<dbReference type="AlphaFoldDB" id="A0A914QNS6"/>
<proteinExistence type="predicted"/>
<evidence type="ECO:0000313" key="3">
    <source>
        <dbReference type="WBParaSite" id="PDA_v2.g4979.t1"/>
    </source>
</evidence>
<dbReference type="WBParaSite" id="PDA_v2.g4979.t1">
    <property type="protein sequence ID" value="PDA_v2.g4979.t1"/>
    <property type="gene ID" value="PDA_v2.g4979"/>
</dbReference>
<evidence type="ECO:0000256" key="1">
    <source>
        <dbReference type="SAM" id="MobiDB-lite"/>
    </source>
</evidence>
<name>A0A914QNS6_9BILA</name>
<feature type="region of interest" description="Disordered" evidence="1">
    <location>
        <begin position="147"/>
        <end position="166"/>
    </location>
</feature>
<organism evidence="2 3">
    <name type="scientific">Panagrolaimus davidi</name>
    <dbReference type="NCBI Taxonomy" id="227884"/>
    <lineage>
        <taxon>Eukaryota</taxon>
        <taxon>Metazoa</taxon>
        <taxon>Ecdysozoa</taxon>
        <taxon>Nematoda</taxon>
        <taxon>Chromadorea</taxon>
        <taxon>Rhabditida</taxon>
        <taxon>Tylenchina</taxon>
        <taxon>Panagrolaimomorpha</taxon>
        <taxon>Panagrolaimoidea</taxon>
        <taxon>Panagrolaimidae</taxon>
        <taxon>Panagrolaimus</taxon>
    </lineage>
</organism>
<feature type="region of interest" description="Disordered" evidence="1">
    <location>
        <begin position="1"/>
        <end position="27"/>
    </location>
</feature>
<feature type="region of interest" description="Disordered" evidence="1">
    <location>
        <begin position="72"/>
        <end position="92"/>
    </location>
</feature>
<sequence>MDDFEFEGIPRSGINDDEENMPPIAHGNLSKYSTNFKSLNSQRNSTLHSSQSRIKSGRAEVVNPKSFVSSLNISKQSTPKQLSSTLKSSHSGKLFQPNVSEIQNISQKSNISAVNQSSTFIASKNNGLFDGFDMNDSTQTMAKNYLKDKNTPKPKQSQALRKPFTPANINPRSLEALVNVQSSLIHSPTPSTNARQEIAIKPSPLSHHGFIGIGEEVQSKIFVQNRTSTVLAITPILNDSNENFKLLSHDTVYIESNCSGEFGIIFSPKEIKRYRKEIKFIVGSSGNQYSHILFGYGGTANIQITQRNRMTYFPHLRTYRCTPSDPTYFTFELENSGSRSSFVHISPLDDMENETRSITVEPESFCLFGKMNETSAASNQKITVKVSDNYMQQISRNSLDSAGSSSSGSSTKSRLLTLKVYYGVERLRQRATRYSEEQNRHQTYRGLLLTKTPFLLNGKPVETVDRDPTSIQDIEMLKAQTRVLTIIVGDDRVATSGALSLPSRPASSISQHSSQDGYYFPSKDMGNISMDSNVTNSDRTFY</sequence>
<reference evidence="3" key="1">
    <citation type="submission" date="2022-11" db="UniProtKB">
        <authorList>
            <consortium name="WormBaseParasite"/>
        </authorList>
    </citation>
    <scope>IDENTIFICATION</scope>
</reference>
<protein>
    <submittedName>
        <fullName evidence="3">Uncharacterized protein</fullName>
    </submittedName>
</protein>
<accession>A0A914QNS6</accession>
<dbReference type="Proteomes" id="UP000887578">
    <property type="component" value="Unplaced"/>
</dbReference>
<evidence type="ECO:0000313" key="2">
    <source>
        <dbReference type="Proteomes" id="UP000887578"/>
    </source>
</evidence>
<keyword evidence="2" id="KW-1185">Reference proteome</keyword>